<dbReference type="Gene3D" id="3.50.30.30">
    <property type="match status" value="1"/>
</dbReference>
<dbReference type="Ensembl" id="ENSACAT00000027177.2">
    <property type="protein sequence ID" value="ENSACAP00000020862.2"/>
    <property type="gene ID" value="ENSACAG00000022127.2"/>
</dbReference>
<protein>
    <submittedName>
        <fullName evidence="1">Uncharacterized protein</fullName>
    </submittedName>
</protein>
<dbReference type="Bgee" id="ENSACAG00000022127">
    <property type="expression patterns" value="Expressed in lung and 12 other cell types or tissues"/>
</dbReference>
<organism evidence="1 2">
    <name type="scientific">Anolis carolinensis</name>
    <name type="common">Green anole</name>
    <name type="synonym">American chameleon</name>
    <dbReference type="NCBI Taxonomy" id="28377"/>
    <lineage>
        <taxon>Eukaryota</taxon>
        <taxon>Metazoa</taxon>
        <taxon>Chordata</taxon>
        <taxon>Craniata</taxon>
        <taxon>Vertebrata</taxon>
        <taxon>Euteleostomi</taxon>
        <taxon>Lepidosauria</taxon>
        <taxon>Squamata</taxon>
        <taxon>Bifurcata</taxon>
        <taxon>Unidentata</taxon>
        <taxon>Episquamata</taxon>
        <taxon>Toxicofera</taxon>
        <taxon>Iguania</taxon>
        <taxon>Dactyloidae</taxon>
        <taxon>Anolis</taxon>
    </lineage>
</organism>
<dbReference type="Proteomes" id="UP000001646">
    <property type="component" value="Unplaced"/>
</dbReference>
<dbReference type="GeneTree" id="ENSGT00940000163061"/>
<sequence length="143" mass="16137">MNRPNRGGPRLTPACLNPLVFCFGGISLTPLPSPSFLPQMSDHNTSMDFSDLPAMFGSPLPREGLVAYLVESRPANACQPLEGPPNNRSLFVALVQRYDCNFDIKVGLRSAQHKYYCYCCCYYYYYSILSCKKRQGNNNNNNY</sequence>
<evidence type="ECO:0000313" key="1">
    <source>
        <dbReference type="Ensembl" id="ENSACAP00000020862.2"/>
    </source>
</evidence>
<dbReference type="AlphaFoldDB" id="H9GUQ7"/>
<reference evidence="1" key="1">
    <citation type="submission" date="2009-12" db="EMBL/GenBank/DDBJ databases">
        <title>The Genome Sequence of Anolis carolinensis (Green Anole Lizard).</title>
        <authorList>
            <consortium name="The Genome Sequencing Platform"/>
            <person name="Di Palma F."/>
            <person name="Alfoldi J."/>
            <person name="Heiman D."/>
            <person name="Young S."/>
            <person name="Grabherr M."/>
            <person name="Johnson J."/>
            <person name="Lander E.S."/>
            <person name="Lindblad-Toh K."/>
        </authorList>
    </citation>
    <scope>NUCLEOTIDE SEQUENCE [LARGE SCALE GENOMIC DNA]</scope>
    <source>
        <strain evidence="1">JBL SC #1</strain>
    </source>
</reference>
<dbReference type="InParanoid" id="H9GUQ7"/>
<reference evidence="1" key="3">
    <citation type="submission" date="2025-09" db="UniProtKB">
        <authorList>
            <consortium name="Ensembl"/>
        </authorList>
    </citation>
    <scope>IDENTIFICATION</scope>
</reference>
<dbReference type="STRING" id="28377.ENSACAP00000020862"/>
<name>H9GUQ7_ANOCA</name>
<evidence type="ECO:0000313" key="2">
    <source>
        <dbReference type="Proteomes" id="UP000001646"/>
    </source>
</evidence>
<dbReference type="eggNOG" id="KOG4628">
    <property type="taxonomic scope" value="Eukaryota"/>
</dbReference>
<dbReference type="HOGENOM" id="CLU_165160_0_0_1"/>
<keyword evidence="2" id="KW-1185">Reference proteome</keyword>
<accession>H9GUQ7</accession>
<proteinExistence type="predicted"/>
<reference evidence="1" key="2">
    <citation type="submission" date="2025-08" db="UniProtKB">
        <authorList>
            <consortium name="Ensembl"/>
        </authorList>
    </citation>
    <scope>IDENTIFICATION</scope>
</reference>